<evidence type="ECO:0000256" key="6">
    <source>
        <dbReference type="SAM" id="SignalP"/>
    </source>
</evidence>
<dbReference type="InterPro" id="IPR032808">
    <property type="entry name" value="DoxX"/>
</dbReference>
<keyword evidence="3 5" id="KW-1133">Transmembrane helix</keyword>
<evidence type="ECO:0000256" key="3">
    <source>
        <dbReference type="ARBA" id="ARBA00022989"/>
    </source>
</evidence>
<evidence type="ECO:0000256" key="5">
    <source>
        <dbReference type="SAM" id="Phobius"/>
    </source>
</evidence>
<keyword evidence="4 5" id="KW-0472">Membrane</keyword>
<organism evidence="7">
    <name type="scientific">Bosea sp. NBC_00436</name>
    <dbReference type="NCBI Taxonomy" id="2969620"/>
    <lineage>
        <taxon>Bacteria</taxon>
        <taxon>Pseudomonadati</taxon>
        <taxon>Pseudomonadota</taxon>
        <taxon>Alphaproteobacteria</taxon>
        <taxon>Hyphomicrobiales</taxon>
        <taxon>Boseaceae</taxon>
        <taxon>Bosea</taxon>
    </lineage>
</organism>
<keyword evidence="2 5" id="KW-0812">Transmembrane</keyword>
<feature type="transmembrane region" description="Helical" evidence="5">
    <location>
        <begin position="37"/>
        <end position="54"/>
    </location>
</feature>
<keyword evidence="6" id="KW-0732">Signal</keyword>
<dbReference type="EMBL" id="CP102774">
    <property type="protein sequence ID" value="UZF87405.1"/>
    <property type="molecule type" value="Genomic_DNA"/>
</dbReference>
<feature type="chain" id="PRO_5039425840" evidence="6">
    <location>
        <begin position="22"/>
        <end position="134"/>
    </location>
</feature>
<feature type="transmembrane region" description="Helical" evidence="5">
    <location>
        <begin position="59"/>
        <end position="77"/>
    </location>
</feature>
<comment type="subcellular location">
    <subcellularLocation>
        <location evidence="1">Membrane</location>
        <topology evidence="1">Multi-pass membrane protein</topology>
    </subcellularLocation>
</comment>
<evidence type="ECO:0000256" key="2">
    <source>
        <dbReference type="ARBA" id="ARBA00022692"/>
    </source>
</evidence>
<protein>
    <submittedName>
        <fullName evidence="7">DoxX family protein</fullName>
    </submittedName>
</protein>
<feature type="signal peptide" evidence="6">
    <location>
        <begin position="1"/>
        <end position="21"/>
    </location>
</feature>
<accession>A0A9E7ZKA4</accession>
<evidence type="ECO:0000313" key="7">
    <source>
        <dbReference type="EMBL" id="UZF87405.1"/>
    </source>
</evidence>
<dbReference type="AlphaFoldDB" id="A0A9E7ZKA4"/>
<sequence length="134" mass="13895">MSALVILFLLAASVAPKLAGAAVATETLRSLGWDPRHTLLIGLIELACVILYAVPRTSVLGAIVATGLLGGAIATQVRVDAPLFSHSLFGLYLGLLLWGGLWLRNPALRAIFPVGNWARASLDASGNGEGNSHG</sequence>
<reference evidence="7" key="1">
    <citation type="submission" date="2022-08" db="EMBL/GenBank/DDBJ databases">
        <title>Complete Genome Sequences of 2 Bosea sp. soil isolates.</title>
        <authorList>
            <person name="Alvarez Arevalo M."/>
            <person name="Sterndorff E.B."/>
            <person name="Faurdal D."/>
            <person name="Joergensen T.S."/>
            <person name="Weber T."/>
        </authorList>
    </citation>
    <scope>NUCLEOTIDE SEQUENCE</scope>
    <source>
        <strain evidence="7">NBC_00436</strain>
    </source>
</reference>
<dbReference type="Pfam" id="PF13564">
    <property type="entry name" value="DoxX_2"/>
    <property type="match status" value="1"/>
</dbReference>
<gene>
    <name evidence="7" type="ORF">NWE54_01010</name>
</gene>
<evidence type="ECO:0000256" key="4">
    <source>
        <dbReference type="ARBA" id="ARBA00023136"/>
    </source>
</evidence>
<proteinExistence type="predicted"/>
<dbReference type="GO" id="GO:0016020">
    <property type="term" value="C:membrane"/>
    <property type="evidence" value="ECO:0007669"/>
    <property type="project" value="UniProtKB-SubCell"/>
</dbReference>
<name>A0A9E7ZKA4_9HYPH</name>
<evidence type="ECO:0000256" key="1">
    <source>
        <dbReference type="ARBA" id="ARBA00004141"/>
    </source>
</evidence>
<feature type="transmembrane region" description="Helical" evidence="5">
    <location>
        <begin position="83"/>
        <end position="103"/>
    </location>
</feature>